<dbReference type="AlphaFoldDB" id="A0A6J7JFU6"/>
<evidence type="ECO:0000313" key="2">
    <source>
        <dbReference type="EMBL" id="CAB4942053.1"/>
    </source>
</evidence>
<reference evidence="2" key="1">
    <citation type="submission" date="2020-05" db="EMBL/GenBank/DDBJ databases">
        <authorList>
            <person name="Chiriac C."/>
            <person name="Salcher M."/>
            <person name="Ghai R."/>
            <person name="Kavagutti S V."/>
        </authorList>
    </citation>
    <scope>NUCLEOTIDE SEQUENCE</scope>
</reference>
<dbReference type="InterPro" id="IPR036514">
    <property type="entry name" value="SGNH_hydro_sf"/>
</dbReference>
<accession>A0A6J7JFU6</accession>
<sequence>MFQSFVAIGDSFTEGLDDPKPDGTYRGWADLVAARLALEHPGLLYANLAVRGRKLAGVMDEQLPRVEEMRPSLVTFAAGGNDLIRMNGDVPALANSVHVILERLVATGATTIVFAGFDPRERIPFSRVPGERGERLNVLIRQSAADLGALLVDLWVMPRLYEPRMWARDRLHLSSDGHALVAIEVLSTLGYECEFGDFVNNPEDSGQDPAWPAARIEDVRWASTYFLPWLYRGLRGRSSGDGIEPKFPDLVPVDPTIGR</sequence>
<gene>
    <name evidence="2" type="ORF">UFOPK3772_00992</name>
</gene>
<dbReference type="PANTHER" id="PTHR43784">
    <property type="entry name" value="GDSL-LIKE LIPASE/ACYLHYDROLASE, PUTATIVE (AFU_ORTHOLOGUE AFUA_2G00820)-RELATED"/>
    <property type="match status" value="1"/>
</dbReference>
<proteinExistence type="predicted"/>
<feature type="domain" description="SGNH hydrolase-type esterase" evidence="1">
    <location>
        <begin position="7"/>
        <end position="180"/>
    </location>
</feature>
<dbReference type="Pfam" id="PF13472">
    <property type="entry name" value="Lipase_GDSL_2"/>
    <property type="match status" value="1"/>
</dbReference>
<organism evidence="2">
    <name type="scientific">freshwater metagenome</name>
    <dbReference type="NCBI Taxonomy" id="449393"/>
    <lineage>
        <taxon>unclassified sequences</taxon>
        <taxon>metagenomes</taxon>
        <taxon>ecological metagenomes</taxon>
    </lineage>
</organism>
<dbReference type="InterPro" id="IPR053140">
    <property type="entry name" value="GDSL_Rv0518-like"/>
</dbReference>
<evidence type="ECO:0000259" key="1">
    <source>
        <dbReference type="Pfam" id="PF13472"/>
    </source>
</evidence>
<protein>
    <submittedName>
        <fullName evidence="2">Unannotated protein</fullName>
    </submittedName>
</protein>
<dbReference type="PANTHER" id="PTHR43784:SF2">
    <property type="entry name" value="GDSL-LIKE LIPASE_ACYLHYDROLASE, PUTATIVE (AFU_ORTHOLOGUE AFUA_2G00820)-RELATED"/>
    <property type="match status" value="1"/>
</dbReference>
<dbReference type="SUPFAM" id="SSF52266">
    <property type="entry name" value="SGNH hydrolase"/>
    <property type="match status" value="1"/>
</dbReference>
<dbReference type="InterPro" id="IPR013830">
    <property type="entry name" value="SGNH_hydro"/>
</dbReference>
<dbReference type="EMBL" id="CAFBNE010000023">
    <property type="protein sequence ID" value="CAB4942053.1"/>
    <property type="molecule type" value="Genomic_DNA"/>
</dbReference>
<name>A0A6J7JFU6_9ZZZZ</name>
<dbReference type="CDD" id="cd01832">
    <property type="entry name" value="SGNH_hydrolase_like_1"/>
    <property type="match status" value="1"/>
</dbReference>
<dbReference type="Gene3D" id="3.40.50.1110">
    <property type="entry name" value="SGNH hydrolase"/>
    <property type="match status" value="1"/>
</dbReference>